<dbReference type="OrthoDB" id="4153866at2759"/>
<keyword evidence="1" id="KW-0732">Signal</keyword>
<accession>A0A9P9ED36</accession>
<keyword evidence="3" id="KW-1185">Reference proteome</keyword>
<dbReference type="AlphaFoldDB" id="A0A9P9ED36"/>
<dbReference type="EMBL" id="JAGMWT010000002">
    <property type="protein sequence ID" value="KAH7134916.1"/>
    <property type="molecule type" value="Genomic_DNA"/>
</dbReference>
<evidence type="ECO:0000313" key="3">
    <source>
        <dbReference type="Proteomes" id="UP000700596"/>
    </source>
</evidence>
<protein>
    <submittedName>
        <fullName evidence="2">Uncharacterized protein</fullName>
    </submittedName>
</protein>
<feature type="chain" id="PRO_5040492766" evidence="1">
    <location>
        <begin position="18"/>
        <end position="136"/>
    </location>
</feature>
<sequence length="136" mass="15254">MISIIAIIWLLVGMVSADHISSCGPAKNWAIAKDFNRVVEEFCRDFDGTTLLSGNGVKKTLHGITMTNDAPGHVDFEIKNLSRFPHPINYSACEYKFKRLSEPGTICYGWENKDTRGGTWVVGNNEVTYFAVPYYN</sequence>
<dbReference type="Proteomes" id="UP000700596">
    <property type="component" value="Unassembled WGS sequence"/>
</dbReference>
<proteinExistence type="predicted"/>
<evidence type="ECO:0000256" key="1">
    <source>
        <dbReference type="SAM" id="SignalP"/>
    </source>
</evidence>
<organism evidence="2 3">
    <name type="scientific">Dendryphion nanum</name>
    <dbReference type="NCBI Taxonomy" id="256645"/>
    <lineage>
        <taxon>Eukaryota</taxon>
        <taxon>Fungi</taxon>
        <taxon>Dikarya</taxon>
        <taxon>Ascomycota</taxon>
        <taxon>Pezizomycotina</taxon>
        <taxon>Dothideomycetes</taxon>
        <taxon>Pleosporomycetidae</taxon>
        <taxon>Pleosporales</taxon>
        <taxon>Torulaceae</taxon>
        <taxon>Dendryphion</taxon>
    </lineage>
</organism>
<name>A0A9P9ED36_9PLEO</name>
<feature type="signal peptide" evidence="1">
    <location>
        <begin position="1"/>
        <end position="17"/>
    </location>
</feature>
<gene>
    <name evidence="2" type="ORF">B0J11DRAFT_595741</name>
</gene>
<evidence type="ECO:0000313" key="2">
    <source>
        <dbReference type="EMBL" id="KAH7134916.1"/>
    </source>
</evidence>
<comment type="caution">
    <text evidence="2">The sequence shown here is derived from an EMBL/GenBank/DDBJ whole genome shotgun (WGS) entry which is preliminary data.</text>
</comment>
<reference evidence="2" key="1">
    <citation type="journal article" date="2021" name="Nat. Commun.">
        <title>Genetic determinants of endophytism in the Arabidopsis root mycobiome.</title>
        <authorList>
            <person name="Mesny F."/>
            <person name="Miyauchi S."/>
            <person name="Thiergart T."/>
            <person name="Pickel B."/>
            <person name="Atanasova L."/>
            <person name="Karlsson M."/>
            <person name="Huettel B."/>
            <person name="Barry K.W."/>
            <person name="Haridas S."/>
            <person name="Chen C."/>
            <person name="Bauer D."/>
            <person name="Andreopoulos W."/>
            <person name="Pangilinan J."/>
            <person name="LaButti K."/>
            <person name="Riley R."/>
            <person name="Lipzen A."/>
            <person name="Clum A."/>
            <person name="Drula E."/>
            <person name="Henrissat B."/>
            <person name="Kohler A."/>
            <person name="Grigoriev I.V."/>
            <person name="Martin F.M."/>
            <person name="Hacquard S."/>
        </authorList>
    </citation>
    <scope>NUCLEOTIDE SEQUENCE</scope>
    <source>
        <strain evidence="2">MPI-CAGE-CH-0243</strain>
    </source>
</reference>